<feature type="domain" description="LysM" evidence="5">
    <location>
        <begin position="171"/>
        <end position="219"/>
    </location>
</feature>
<dbReference type="PROSITE" id="PS51782">
    <property type="entry name" value="LYSM"/>
    <property type="match status" value="1"/>
</dbReference>
<keyword evidence="7" id="KW-1185">Reference proteome</keyword>
<name>A0ABV9YMJ1_9PSEU</name>
<dbReference type="InterPro" id="IPR010618">
    <property type="entry name" value="RPF"/>
</dbReference>
<accession>A0ABV9YMJ1</accession>
<evidence type="ECO:0000256" key="4">
    <source>
        <dbReference type="SAM" id="SignalP"/>
    </source>
</evidence>
<evidence type="ECO:0000256" key="2">
    <source>
        <dbReference type="ARBA" id="ARBA00022801"/>
    </source>
</evidence>
<dbReference type="InterPro" id="IPR052196">
    <property type="entry name" value="Bact_Kbp"/>
</dbReference>
<keyword evidence="2" id="KW-0378">Hydrolase</keyword>
<dbReference type="SUPFAM" id="SSF53955">
    <property type="entry name" value="Lysozyme-like"/>
    <property type="match status" value="1"/>
</dbReference>
<evidence type="ECO:0000313" key="7">
    <source>
        <dbReference type="Proteomes" id="UP001595947"/>
    </source>
</evidence>
<proteinExistence type="inferred from homology"/>
<evidence type="ECO:0000313" key="6">
    <source>
        <dbReference type="EMBL" id="MFC5062847.1"/>
    </source>
</evidence>
<dbReference type="Pfam" id="PF06737">
    <property type="entry name" value="Transglycosylas"/>
    <property type="match status" value="1"/>
</dbReference>
<dbReference type="InterPro" id="IPR036779">
    <property type="entry name" value="LysM_dom_sf"/>
</dbReference>
<reference evidence="7" key="1">
    <citation type="journal article" date="2019" name="Int. J. Syst. Evol. Microbiol.">
        <title>The Global Catalogue of Microorganisms (GCM) 10K type strain sequencing project: providing services to taxonomists for standard genome sequencing and annotation.</title>
        <authorList>
            <consortium name="The Broad Institute Genomics Platform"/>
            <consortium name="The Broad Institute Genome Sequencing Center for Infectious Disease"/>
            <person name="Wu L."/>
            <person name="Ma J."/>
        </authorList>
    </citation>
    <scope>NUCLEOTIDE SEQUENCE [LARGE SCALE GENOMIC DNA]</scope>
    <source>
        <strain evidence="7">CGMCC 4.7093</strain>
    </source>
</reference>
<dbReference type="PANTHER" id="PTHR34700:SF4">
    <property type="entry name" value="PHAGE-LIKE ELEMENT PBSX PROTEIN XKDP"/>
    <property type="match status" value="1"/>
</dbReference>
<comment type="similarity">
    <text evidence="1">Belongs to the transglycosylase family. Rpf subfamily.</text>
</comment>
<dbReference type="PANTHER" id="PTHR34700">
    <property type="entry name" value="POTASSIUM BINDING PROTEIN KBP"/>
    <property type="match status" value="1"/>
</dbReference>
<gene>
    <name evidence="6" type="ORF">ACFPBZ_11570</name>
</gene>
<dbReference type="Proteomes" id="UP001595947">
    <property type="component" value="Unassembled WGS sequence"/>
</dbReference>
<dbReference type="InterPro" id="IPR023346">
    <property type="entry name" value="Lysozyme-like_dom_sf"/>
</dbReference>
<dbReference type="SUPFAM" id="SSF54106">
    <property type="entry name" value="LysM domain"/>
    <property type="match status" value="1"/>
</dbReference>
<feature type="compositionally biased region" description="Low complexity" evidence="3">
    <location>
        <begin position="125"/>
        <end position="150"/>
    </location>
</feature>
<dbReference type="Gene3D" id="3.10.350.10">
    <property type="entry name" value="LysM domain"/>
    <property type="match status" value="1"/>
</dbReference>
<organism evidence="6 7">
    <name type="scientific">Actinomycetospora atypica</name>
    <dbReference type="NCBI Taxonomy" id="1290095"/>
    <lineage>
        <taxon>Bacteria</taxon>
        <taxon>Bacillati</taxon>
        <taxon>Actinomycetota</taxon>
        <taxon>Actinomycetes</taxon>
        <taxon>Pseudonocardiales</taxon>
        <taxon>Pseudonocardiaceae</taxon>
        <taxon>Actinomycetospora</taxon>
    </lineage>
</organism>
<feature type="signal peptide" evidence="4">
    <location>
        <begin position="1"/>
        <end position="39"/>
    </location>
</feature>
<dbReference type="Gene3D" id="1.10.530.10">
    <property type="match status" value="1"/>
</dbReference>
<evidence type="ECO:0000256" key="1">
    <source>
        <dbReference type="ARBA" id="ARBA00010830"/>
    </source>
</evidence>
<dbReference type="Pfam" id="PF01476">
    <property type="entry name" value="LysM"/>
    <property type="match status" value="1"/>
</dbReference>
<keyword evidence="4" id="KW-0732">Signal</keyword>
<evidence type="ECO:0000259" key="5">
    <source>
        <dbReference type="PROSITE" id="PS51782"/>
    </source>
</evidence>
<dbReference type="InterPro" id="IPR018392">
    <property type="entry name" value="LysM"/>
</dbReference>
<dbReference type="CDD" id="cd00118">
    <property type="entry name" value="LysM"/>
    <property type="match status" value="1"/>
</dbReference>
<dbReference type="CDD" id="cd13925">
    <property type="entry name" value="RPF"/>
    <property type="match status" value="1"/>
</dbReference>
<feature type="compositionally biased region" description="Basic and acidic residues" evidence="3">
    <location>
        <begin position="153"/>
        <end position="167"/>
    </location>
</feature>
<comment type="caution">
    <text evidence="6">The sequence shown here is derived from an EMBL/GenBank/DDBJ whole genome shotgun (WGS) entry which is preliminary data.</text>
</comment>
<feature type="chain" id="PRO_5045338157" evidence="4">
    <location>
        <begin position="40"/>
        <end position="221"/>
    </location>
</feature>
<feature type="region of interest" description="Disordered" evidence="3">
    <location>
        <begin position="121"/>
        <end position="175"/>
    </location>
</feature>
<dbReference type="RefSeq" id="WP_378036201.1">
    <property type="nucleotide sequence ID" value="NZ_JBHSIV010000010.1"/>
</dbReference>
<dbReference type="EMBL" id="JBHSIV010000010">
    <property type="protein sequence ID" value="MFC5062847.1"/>
    <property type="molecule type" value="Genomic_DNA"/>
</dbReference>
<sequence length="221" mass="21947">MPKHRAPAASRLRSTLVATTTGPLALAALGTLAAPAAQAAPSGSVNWDAVAQCESSGDWSANTGNGFSGGLQFTRSTWKAFGGSGDAKDASREQQIAVAERVLDGQGIGAWPVCGKKGLGGGGSSNAASSSGSSEASSSKAPKAPKASKASSKKSDSADSGRHRAPEKASGGYTVAAGDTLGSIADAHQVRGGWQALASANRDVATDPNMIFPGQQLNLPA</sequence>
<evidence type="ECO:0000256" key="3">
    <source>
        <dbReference type="SAM" id="MobiDB-lite"/>
    </source>
</evidence>
<dbReference type="SMART" id="SM00257">
    <property type="entry name" value="LysM"/>
    <property type="match status" value="1"/>
</dbReference>
<protein>
    <submittedName>
        <fullName evidence="6">Transglycosylase family protein</fullName>
    </submittedName>
</protein>